<organism evidence="2 3">
    <name type="scientific">Ralstonia insidiosa</name>
    <dbReference type="NCBI Taxonomy" id="190721"/>
    <lineage>
        <taxon>Bacteria</taxon>
        <taxon>Pseudomonadati</taxon>
        <taxon>Pseudomonadota</taxon>
        <taxon>Betaproteobacteria</taxon>
        <taxon>Burkholderiales</taxon>
        <taxon>Burkholderiaceae</taxon>
        <taxon>Ralstonia</taxon>
    </lineage>
</organism>
<evidence type="ECO:0000313" key="2">
    <source>
        <dbReference type="EMBL" id="ANH75336.1"/>
    </source>
</evidence>
<accession>A0AAC9BJL6</accession>
<sequence>MNDQSNDMTNRMLAGFADVTLSAVPAEGAVPPPDYLARCRELAAGYHMLQQQSPQERPLRAYLLFDAWEGNPLAAELSEQWPEAVSGREAVPDDFYAGREDEAPCLVPVPDDLLLDADSDSLVQARAQEALARWLEDTSKQASQRLARQYLCAVLFSPESAIRVAQHLALLGFQYVPGSHTARLFRYQDPRVMQRVWPTLSAEQQNTWLGKTQAWWSLTQPWGPIADLSATEDSVTPAPVWFKAQRCAASAVPATAPPLNRLMNATQWQAAHSSPVGNRVWARFAQRGIAAQTQPDAASMTRLLDKGQELGLVDSNLQDFIWCSWRPVLQNVQNGAVGGPIDWDAPQWRDVLARVLQALRDDPDVGFASLFEDREQFA</sequence>
<evidence type="ECO:0000313" key="3">
    <source>
        <dbReference type="Proteomes" id="UP000077927"/>
    </source>
</evidence>
<proteinExistence type="predicted"/>
<reference evidence="2 3" key="1">
    <citation type="submission" date="2015-09" db="EMBL/GenBank/DDBJ databases">
        <authorList>
            <person name="Xu Y."/>
            <person name="Nagy A."/>
            <person name="Liu N.T."/>
            <person name="Nou X."/>
        </authorList>
    </citation>
    <scope>NUCLEOTIDE SEQUENCE [LARGE SCALE GENOMIC DNA]</scope>
    <source>
        <strain evidence="2 3">FC1138</strain>
    </source>
</reference>
<dbReference type="Pfam" id="PF13503">
    <property type="entry name" value="DUF4123"/>
    <property type="match status" value="1"/>
</dbReference>
<feature type="domain" description="DUF4123" evidence="1">
    <location>
        <begin position="62"/>
        <end position="206"/>
    </location>
</feature>
<dbReference type="EMBL" id="CP012606">
    <property type="protein sequence ID" value="ANH75336.1"/>
    <property type="molecule type" value="Genomic_DNA"/>
</dbReference>
<dbReference type="KEGG" id="rin:ACS15_5050"/>
<dbReference type="AlphaFoldDB" id="A0AAC9BJL6"/>
<dbReference type="InterPro" id="IPR025391">
    <property type="entry name" value="DUF4123"/>
</dbReference>
<gene>
    <name evidence="2" type="ORF">ACS15_5050</name>
</gene>
<dbReference type="Proteomes" id="UP000077927">
    <property type="component" value="Chromosome 2"/>
</dbReference>
<evidence type="ECO:0000259" key="1">
    <source>
        <dbReference type="Pfam" id="PF13503"/>
    </source>
</evidence>
<protein>
    <recommendedName>
        <fullName evidence="1">DUF4123 domain-containing protein</fullName>
    </recommendedName>
</protein>
<name>A0AAC9BJL6_9RALS</name>